<sequence length="698" mass="79728">MANGHGVKDARFARVQSDPRFRRAKRDDTKVVLDDRFKDVLQPTKGKKLDRFGRRQAEGEAEELRRLYRLDGGDAARGEVELESSSDEEDEEEEEEEEEDDDDDESEEDEPVVIGRQDAVRRAQAYDSDDSIDLEEDDFDPEVVAELDKQASGSKGSKKREVVARGDDTCRLAVVNMDWDHIHARDLYKVFASLVHPEATRLPHEPLPASGKNGFQSLTAVRGQVKSVRVYVSDFGRERLAKEDIEGPPRAIFKEAKDSDEDEPLYQVDEGSEFDEQALRKYQLERLRYYYAVATFDSKESARFVYNEIDGTEMERSANLFDLRFVPDDMELPDGEDGRECGWRDEATDDKGHYEGLDFKTDALRHSRVRLTWDQDDPRRMKVTHAAARNQKDVHEDDMKTYLASDSEEEEEDTAQSRDRLRSLLAAPKANAFDDADDEESMYAPKSRDGDMQITFVPALAPGAKPAKPSEDETTIEKYMRKQKEKRERKKAQREEKEKGEEEAEEEEEAGAGEDLGFDDPFFASDPGDFEQALAQEQGNKKDKKDKKDKKSKKSKKVREPSPPADADGHDSDADQHFSLQDIVRAEKLQNKKLSKQQKKREARREAKRTPLTQPSFAMDTQDPRFAAVKEDYRFAIDPNHPGFVKTEGMQKLLEEGRKQHPQSQDAPPPSAPDLQSLVSSVKRNAPQVNRRAKKQRS</sequence>
<feature type="compositionally biased region" description="Acidic residues" evidence="5">
    <location>
        <begin position="81"/>
        <end position="111"/>
    </location>
</feature>
<keyword evidence="4" id="KW-0539">Nucleus</keyword>
<dbReference type="GO" id="GO:0006364">
    <property type="term" value="P:rRNA processing"/>
    <property type="evidence" value="ECO:0007669"/>
    <property type="project" value="InterPro"/>
</dbReference>
<dbReference type="RefSeq" id="XP_060123040.1">
    <property type="nucleotide sequence ID" value="XM_060267057.1"/>
</dbReference>
<evidence type="ECO:0000256" key="3">
    <source>
        <dbReference type="ARBA" id="ARBA00023054"/>
    </source>
</evidence>
<evidence type="ECO:0000256" key="5">
    <source>
        <dbReference type="SAM" id="MobiDB-lite"/>
    </source>
</evidence>
<feature type="region of interest" description="Disordered" evidence="5">
    <location>
        <begin position="1"/>
        <end position="26"/>
    </location>
</feature>
<feature type="compositionally biased region" description="Basic residues" evidence="5">
    <location>
        <begin position="591"/>
        <end position="602"/>
    </location>
</feature>
<dbReference type="GO" id="GO:0005730">
    <property type="term" value="C:nucleolus"/>
    <property type="evidence" value="ECO:0007669"/>
    <property type="project" value="UniProtKB-SubCell"/>
</dbReference>
<name>A0AAF0EZU6_9BASI</name>
<dbReference type="Proteomes" id="UP001217754">
    <property type="component" value="Chromosome 5"/>
</dbReference>
<proteinExistence type="inferred from homology"/>
<keyword evidence="9" id="KW-1185">Reference proteome</keyword>
<evidence type="ECO:0000256" key="4">
    <source>
        <dbReference type="ARBA" id="ARBA00023242"/>
    </source>
</evidence>
<protein>
    <submittedName>
        <fullName evidence="8">Pre-rRNA-processing protein esf1</fullName>
    </submittedName>
</protein>
<comment type="similarity">
    <text evidence="2">Belongs to the ESF1 family.</text>
</comment>
<feature type="domain" description="ESF1 RRM" evidence="7">
    <location>
        <begin position="169"/>
        <end position="332"/>
    </location>
</feature>
<feature type="compositionally biased region" description="Basic and acidic residues" evidence="5">
    <location>
        <begin position="65"/>
        <end position="80"/>
    </location>
</feature>
<reference evidence="8" key="1">
    <citation type="submission" date="2023-03" db="EMBL/GenBank/DDBJ databases">
        <title>Mating type loci evolution in Malassezia.</title>
        <authorList>
            <person name="Coelho M.A."/>
        </authorList>
    </citation>
    <scope>NUCLEOTIDE SEQUENCE</scope>
    <source>
        <strain evidence="8">CBS 9431</strain>
    </source>
</reference>
<feature type="region of interest" description="Disordered" evidence="5">
    <location>
        <begin position="65"/>
        <end position="138"/>
    </location>
</feature>
<gene>
    <name evidence="8" type="primary">ESF1</name>
    <name evidence="8" type="ORF">MJAP1_003129</name>
</gene>
<accession>A0AAF0EZU6</accession>
<feature type="compositionally biased region" description="Basic and acidic residues" evidence="5">
    <location>
        <begin position="468"/>
        <end position="486"/>
    </location>
</feature>
<dbReference type="Pfam" id="PF08159">
    <property type="entry name" value="NUC153"/>
    <property type="match status" value="1"/>
</dbReference>
<dbReference type="GO" id="GO:0003723">
    <property type="term" value="F:RNA binding"/>
    <property type="evidence" value="ECO:0007669"/>
    <property type="project" value="TreeGrafter"/>
</dbReference>
<feature type="compositionally biased region" description="Basic residues" evidence="5">
    <location>
        <begin position="542"/>
        <end position="557"/>
    </location>
</feature>
<evidence type="ECO:0000313" key="9">
    <source>
        <dbReference type="Proteomes" id="UP001217754"/>
    </source>
</evidence>
<dbReference type="Pfam" id="PF25121">
    <property type="entry name" value="RRM_ESF1"/>
    <property type="match status" value="1"/>
</dbReference>
<feature type="compositionally biased region" description="Low complexity" evidence="5">
    <location>
        <begin position="458"/>
        <end position="467"/>
    </location>
</feature>
<evidence type="ECO:0000256" key="1">
    <source>
        <dbReference type="ARBA" id="ARBA00004604"/>
    </source>
</evidence>
<feature type="compositionally biased region" description="Basic and acidic residues" evidence="5">
    <location>
        <begin position="567"/>
        <end position="576"/>
    </location>
</feature>
<evidence type="ECO:0000313" key="8">
    <source>
        <dbReference type="EMBL" id="WFD40143.1"/>
    </source>
</evidence>
<feature type="domain" description="NUC153" evidence="6">
    <location>
        <begin position="623"/>
        <end position="651"/>
    </location>
</feature>
<organism evidence="8 9">
    <name type="scientific">Malassezia japonica</name>
    <dbReference type="NCBI Taxonomy" id="223818"/>
    <lineage>
        <taxon>Eukaryota</taxon>
        <taxon>Fungi</taxon>
        <taxon>Dikarya</taxon>
        <taxon>Basidiomycota</taxon>
        <taxon>Ustilaginomycotina</taxon>
        <taxon>Malasseziomycetes</taxon>
        <taxon>Malasseziales</taxon>
        <taxon>Malasseziaceae</taxon>
        <taxon>Malassezia</taxon>
    </lineage>
</organism>
<dbReference type="PANTHER" id="PTHR12202">
    <property type="entry name" value="ESF1 HOMOLOG"/>
    <property type="match status" value="1"/>
</dbReference>
<evidence type="ECO:0000259" key="6">
    <source>
        <dbReference type="Pfam" id="PF08159"/>
    </source>
</evidence>
<feature type="region of interest" description="Disordered" evidence="5">
    <location>
        <begin position="426"/>
        <end position="623"/>
    </location>
</feature>
<dbReference type="InterPro" id="IPR056750">
    <property type="entry name" value="RRM_ESF1"/>
</dbReference>
<dbReference type="GeneID" id="85226780"/>
<feature type="region of interest" description="Disordered" evidence="5">
    <location>
        <begin position="638"/>
        <end position="698"/>
    </location>
</feature>
<keyword evidence="3" id="KW-0175">Coiled coil</keyword>
<dbReference type="PANTHER" id="PTHR12202:SF0">
    <property type="entry name" value="ESF1 HOMOLOG"/>
    <property type="match status" value="1"/>
</dbReference>
<dbReference type="InterPro" id="IPR012580">
    <property type="entry name" value="NUC153"/>
</dbReference>
<dbReference type="EMBL" id="CP119962">
    <property type="protein sequence ID" value="WFD40143.1"/>
    <property type="molecule type" value="Genomic_DNA"/>
</dbReference>
<dbReference type="InterPro" id="IPR039754">
    <property type="entry name" value="Esf1"/>
</dbReference>
<feature type="compositionally biased region" description="Acidic residues" evidence="5">
    <location>
        <begin position="127"/>
        <end position="138"/>
    </location>
</feature>
<comment type="subcellular location">
    <subcellularLocation>
        <location evidence="1">Nucleus</location>
        <location evidence="1">Nucleolus</location>
    </subcellularLocation>
</comment>
<evidence type="ECO:0000259" key="7">
    <source>
        <dbReference type="Pfam" id="PF25121"/>
    </source>
</evidence>
<dbReference type="AlphaFoldDB" id="A0AAF0EZU6"/>
<feature type="compositionally biased region" description="Acidic residues" evidence="5">
    <location>
        <begin position="501"/>
        <end position="518"/>
    </location>
</feature>
<evidence type="ECO:0000256" key="2">
    <source>
        <dbReference type="ARBA" id="ARBA00009087"/>
    </source>
</evidence>